<evidence type="ECO:0000313" key="2">
    <source>
        <dbReference type="Proteomes" id="UP000548423"/>
    </source>
</evidence>
<evidence type="ECO:0000313" key="1">
    <source>
        <dbReference type="EMBL" id="NYE06218.1"/>
    </source>
</evidence>
<sequence length="191" mass="22672">MSKIKIAKCRICNANDVEYITKPSFSCNECLPYWNRADSIWSNKRRADVFFIHRVHFARHIKELYDKDKTCKYSGFMLYKLNIDGTLPIEQWIYDLFKFSVERYDSDKPYVPGNTILCANVFNLMKNNTEKDNFIRLVINLLEHQYSVGDENTKYRIEAFSEKVIQLKEEKRGKLTEAEMEKLITDNLPDE</sequence>
<dbReference type="AlphaFoldDB" id="A0A852TFY5"/>
<protein>
    <submittedName>
        <fullName evidence="1">Uncharacterized protein</fullName>
    </submittedName>
</protein>
<gene>
    <name evidence="1" type="ORF">F4694_002998</name>
</gene>
<dbReference type="Gene3D" id="3.30.40.220">
    <property type="match status" value="1"/>
</dbReference>
<accession>A0A852TFY5</accession>
<dbReference type="EMBL" id="JACCBX010000006">
    <property type="protein sequence ID" value="NYE06218.1"/>
    <property type="molecule type" value="Genomic_DNA"/>
</dbReference>
<reference evidence="2" key="1">
    <citation type="submission" date="2020-07" db="EMBL/GenBank/DDBJ databases">
        <authorList>
            <person name="Partida-Martinez L."/>
            <person name="Huntemann M."/>
            <person name="Clum A."/>
            <person name="Wang J."/>
            <person name="Palaniappan K."/>
            <person name="Ritter S."/>
            <person name="Chen I.-M."/>
            <person name="Stamatis D."/>
            <person name="Reddy T."/>
            <person name="O'Malley R."/>
            <person name="Daum C."/>
            <person name="Shapiro N."/>
            <person name="Ivanova N."/>
            <person name="Kyrpides N."/>
            <person name="Woyke T."/>
        </authorList>
    </citation>
    <scope>NUCLEOTIDE SEQUENCE [LARGE SCALE GENOMIC DNA]</scope>
    <source>
        <strain evidence="2">AT2.8</strain>
    </source>
</reference>
<organism evidence="1 2">
    <name type="scientific">Neobacillus niacini</name>
    <dbReference type="NCBI Taxonomy" id="86668"/>
    <lineage>
        <taxon>Bacteria</taxon>
        <taxon>Bacillati</taxon>
        <taxon>Bacillota</taxon>
        <taxon>Bacilli</taxon>
        <taxon>Bacillales</taxon>
        <taxon>Bacillaceae</taxon>
        <taxon>Neobacillus</taxon>
    </lineage>
</organism>
<name>A0A852TFY5_9BACI</name>
<comment type="caution">
    <text evidence="1">The sequence shown here is derived from an EMBL/GenBank/DDBJ whole genome shotgun (WGS) entry which is preliminary data.</text>
</comment>
<dbReference type="Proteomes" id="UP000548423">
    <property type="component" value="Unassembled WGS sequence"/>
</dbReference>
<reference evidence="2" key="2">
    <citation type="submission" date="2020-08" db="EMBL/GenBank/DDBJ databases">
        <title>The Agave Microbiome: Exploring the role of microbial communities in plant adaptations to desert environments.</title>
        <authorList>
            <person name="Partida-Martinez L.P."/>
        </authorList>
    </citation>
    <scope>NUCLEOTIDE SEQUENCE [LARGE SCALE GENOMIC DNA]</scope>
    <source>
        <strain evidence="2">AT2.8</strain>
    </source>
</reference>
<proteinExistence type="predicted"/>